<dbReference type="PRINTS" id="PR00503">
    <property type="entry name" value="BROMODOMAIN"/>
</dbReference>
<feature type="compositionally biased region" description="Polar residues" evidence="9">
    <location>
        <begin position="490"/>
        <end position="521"/>
    </location>
</feature>
<feature type="region of interest" description="Disordered" evidence="9">
    <location>
        <begin position="391"/>
        <end position="521"/>
    </location>
</feature>
<feature type="domain" description="Bromo" evidence="10">
    <location>
        <begin position="61"/>
        <end position="131"/>
    </location>
</feature>
<dbReference type="FunFam" id="1.20.920.10:FF:000083">
    <property type="entry name" value="WGS project CABT00000000 data, contig 2.8"/>
    <property type="match status" value="1"/>
</dbReference>
<comment type="subcellular location">
    <subcellularLocation>
        <location evidence="1">Nucleus</location>
    </subcellularLocation>
</comment>
<keyword evidence="3" id="KW-0156">Chromatin regulator</keyword>
<accession>A0AA38VXP1</accession>
<dbReference type="GO" id="GO:0003682">
    <property type="term" value="F:chromatin binding"/>
    <property type="evidence" value="ECO:0007669"/>
    <property type="project" value="TreeGrafter"/>
</dbReference>
<dbReference type="Pfam" id="PF22994">
    <property type="entry name" value="RSC4_Ig_like"/>
    <property type="match status" value="1"/>
</dbReference>
<evidence type="ECO:0000256" key="2">
    <source>
        <dbReference type="ARBA" id="ARBA00022737"/>
    </source>
</evidence>
<protein>
    <submittedName>
        <fullName evidence="11">Protein polybromo-1</fullName>
    </submittedName>
</protein>
<keyword evidence="4" id="KW-0805">Transcription regulation</keyword>
<dbReference type="AlphaFoldDB" id="A0AA38VXP1"/>
<feature type="region of interest" description="Disordered" evidence="9">
    <location>
        <begin position="1"/>
        <end position="20"/>
    </location>
</feature>
<proteinExistence type="predicted"/>
<keyword evidence="7" id="KW-0539">Nucleus</keyword>
<feature type="region of interest" description="Disordered" evidence="9">
    <location>
        <begin position="161"/>
        <end position="248"/>
    </location>
</feature>
<keyword evidence="12" id="KW-1185">Reference proteome</keyword>
<name>A0AA38VXP1_9PEZI</name>
<evidence type="ECO:0000256" key="1">
    <source>
        <dbReference type="ARBA" id="ARBA00004123"/>
    </source>
</evidence>
<dbReference type="Proteomes" id="UP001174694">
    <property type="component" value="Unassembled WGS sequence"/>
</dbReference>
<keyword evidence="6" id="KW-0804">Transcription</keyword>
<dbReference type="SUPFAM" id="SSF47370">
    <property type="entry name" value="Bromodomain"/>
    <property type="match status" value="2"/>
</dbReference>
<dbReference type="InterPro" id="IPR037382">
    <property type="entry name" value="Rsc/polybromo"/>
</dbReference>
<evidence type="ECO:0000259" key="10">
    <source>
        <dbReference type="PROSITE" id="PS50014"/>
    </source>
</evidence>
<evidence type="ECO:0000313" key="11">
    <source>
        <dbReference type="EMBL" id="KAJ9151803.1"/>
    </source>
</evidence>
<dbReference type="GO" id="GO:0006368">
    <property type="term" value="P:transcription elongation by RNA polymerase II"/>
    <property type="evidence" value="ECO:0007669"/>
    <property type="project" value="TreeGrafter"/>
</dbReference>
<evidence type="ECO:0000256" key="8">
    <source>
        <dbReference type="PROSITE-ProRule" id="PRU00035"/>
    </source>
</evidence>
<reference evidence="11" key="1">
    <citation type="submission" date="2022-07" db="EMBL/GenBank/DDBJ databases">
        <title>Fungi with potential for degradation of polypropylene.</title>
        <authorList>
            <person name="Gostincar C."/>
        </authorList>
    </citation>
    <scope>NUCLEOTIDE SEQUENCE</scope>
    <source>
        <strain evidence="11">EXF-13308</strain>
    </source>
</reference>
<comment type="caution">
    <text evidence="11">The sequence shown here is derived from an EMBL/GenBank/DDBJ whole genome shotgun (WGS) entry which is preliminary data.</text>
</comment>
<keyword evidence="5 8" id="KW-0103">Bromodomain</keyword>
<dbReference type="SMART" id="SM00297">
    <property type="entry name" value="BROMO"/>
    <property type="match status" value="2"/>
</dbReference>
<evidence type="ECO:0000256" key="7">
    <source>
        <dbReference type="ARBA" id="ARBA00023242"/>
    </source>
</evidence>
<dbReference type="EMBL" id="JANBVO010000005">
    <property type="protein sequence ID" value="KAJ9151803.1"/>
    <property type="molecule type" value="Genomic_DNA"/>
</dbReference>
<sequence>MDHKRKANSNGAGAADAEDRAAKRRRLLQEEFDLFKGETPESTTQYGLYFLEQIRRTADKNRRLVAGYFEKLLPEKGNEDYYKKIRMPISLQTIERKLKNRDFANLSELESYFKRMVSNAKEFYPRSSPQYEDAERVRKALSNYMTKTNPAYKLIPGYSAAPTAIPAEPEPEPEPQVETEAEAEGDEDAEGEPDEDEDEDADADEDEDEDADADADGDDDAGPRRSRAVVARRGPGRPPKNALQASDTQYENVPYKGLSFQQAQEKIVEELIRRREEEDDWAYFEPFIFLPPRSLRDYYQLIQEPMSLRNLQKLVKGIHGRAVAKGSDFKSWSALEEKASLLWENAFYYNEEGSEISELARELKDAFYEQLEQAKEAVEEPPQPKIKLIASSAQESTKGRKKITIHVGGKNSATGSPVPPTAGSTGSAPPETTPNGAPSNNYTSAAGGSGTPMQLDKTRSVSASVAPPSPLTGVKREDGNRQSPAVPPQVNGTATNATGSPATGQVTQAPSSGLPNGQNQVVTNPSVLYDRLKYRLPGKGVADALIQNLCIRTHPTISYDKRFVFNLPPHPKHTQQSVAITLPNNHFRAQIIPKLSPALEMQQRPYKLFVIVNGTTLGRSIPVPQDPVEPGAMVYDAGLHHSVNTIMVQVCAALPKGQKLPNGADVELETVTVLANLPRY</sequence>
<evidence type="ECO:0000256" key="3">
    <source>
        <dbReference type="ARBA" id="ARBA00022853"/>
    </source>
</evidence>
<evidence type="ECO:0000256" key="9">
    <source>
        <dbReference type="SAM" id="MobiDB-lite"/>
    </source>
</evidence>
<evidence type="ECO:0000313" key="12">
    <source>
        <dbReference type="Proteomes" id="UP001174694"/>
    </source>
</evidence>
<dbReference type="GO" id="GO:0006338">
    <property type="term" value="P:chromatin remodeling"/>
    <property type="evidence" value="ECO:0007669"/>
    <property type="project" value="InterPro"/>
</dbReference>
<dbReference type="PANTHER" id="PTHR16062">
    <property type="entry name" value="SWI/SNF-RELATED"/>
    <property type="match status" value="1"/>
</dbReference>
<feature type="compositionally biased region" description="Acidic residues" evidence="9">
    <location>
        <begin position="169"/>
        <end position="220"/>
    </location>
</feature>
<keyword evidence="2" id="KW-0677">Repeat</keyword>
<dbReference type="PROSITE" id="PS50014">
    <property type="entry name" value="BROMODOMAIN_2"/>
    <property type="match status" value="2"/>
</dbReference>
<evidence type="ECO:0000256" key="4">
    <source>
        <dbReference type="ARBA" id="ARBA00023015"/>
    </source>
</evidence>
<evidence type="ECO:0000256" key="6">
    <source>
        <dbReference type="ARBA" id="ARBA00023163"/>
    </source>
</evidence>
<dbReference type="GO" id="GO:0016586">
    <property type="term" value="C:RSC-type complex"/>
    <property type="evidence" value="ECO:0007669"/>
    <property type="project" value="InterPro"/>
</dbReference>
<dbReference type="PANTHER" id="PTHR16062:SF21">
    <property type="entry name" value="CHROMATIN STRUCTURE-REMODELING COMPLEX SUBUNIT RSC1-RELATED"/>
    <property type="match status" value="1"/>
</dbReference>
<dbReference type="InterPro" id="IPR054551">
    <property type="entry name" value="RSC4_Ig-like"/>
</dbReference>
<feature type="domain" description="Bromo" evidence="10">
    <location>
        <begin position="275"/>
        <end position="357"/>
    </location>
</feature>
<dbReference type="Gene3D" id="1.20.920.10">
    <property type="entry name" value="Bromodomain-like"/>
    <property type="match status" value="2"/>
</dbReference>
<feature type="compositionally biased region" description="Polar residues" evidence="9">
    <location>
        <begin position="433"/>
        <end position="446"/>
    </location>
</feature>
<organism evidence="11 12">
    <name type="scientific">Pleurostoma richardsiae</name>
    <dbReference type="NCBI Taxonomy" id="41990"/>
    <lineage>
        <taxon>Eukaryota</taxon>
        <taxon>Fungi</taxon>
        <taxon>Dikarya</taxon>
        <taxon>Ascomycota</taxon>
        <taxon>Pezizomycotina</taxon>
        <taxon>Sordariomycetes</taxon>
        <taxon>Sordariomycetidae</taxon>
        <taxon>Calosphaeriales</taxon>
        <taxon>Pleurostomataceae</taxon>
        <taxon>Pleurostoma</taxon>
    </lineage>
</organism>
<gene>
    <name evidence="11" type="ORF">NKR23_g2707</name>
</gene>
<dbReference type="CDD" id="cd04369">
    <property type="entry name" value="Bromodomain"/>
    <property type="match status" value="2"/>
</dbReference>
<dbReference type="InterPro" id="IPR036427">
    <property type="entry name" value="Bromodomain-like_sf"/>
</dbReference>
<dbReference type="InterPro" id="IPR001487">
    <property type="entry name" value="Bromodomain"/>
</dbReference>
<evidence type="ECO:0000256" key="5">
    <source>
        <dbReference type="ARBA" id="ARBA00023117"/>
    </source>
</evidence>
<dbReference type="Pfam" id="PF00439">
    <property type="entry name" value="Bromodomain"/>
    <property type="match status" value="2"/>
</dbReference>